<gene>
    <name evidence="1" type="ORF">SPRG_18041</name>
</gene>
<dbReference type="OrthoDB" id="420046at2759"/>
<organism evidence="1 2">
    <name type="scientific">Saprolegnia parasitica (strain CBS 223.65)</name>
    <dbReference type="NCBI Taxonomy" id="695850"/>
    <lineage>
        <taxon>Eukaryota</taxon>
        <taxon>Sar</taxon>
        <taxon>Stramenopiles</taxon>
        <taxon>Oomycota</taxon>
        <taxon>Saprolegniomycetes</taxon>
        <taxon>Saprolegniales</taxon>
        <taxon>Saprolegniaceae</taxon>
        <taxon>Saprolegnia</taxon>
    </lineage>
</organism>
<evidence type="ECO:0000313" key="2">
    <source>
        <dbReference type="Proteomes" id="UP000030745"/>
    </source>
</evidence>
<dbReference type="RefSeq" id="XP_012212859.1">
    <property type="nucleotide sequence ID" value="XM_012357469.1"/>
</dbReference>
<evidence type="ECO:0000313" key="1">
    <source>
        <dbReference type="EMBL" id="KDO16435.1"/>
    </source>
</evidence>
<sequence length="93" mass="10621">NCPACFEEPKERERVKKMLFKEESLNPEMYNSFRRALLPLMDNDVYPVMNDVRARIDSQKKVKSNVVKSTKAIAKEQAVAAVEPKPEPTADPN</sequence>
<reference evidence="1 2" key="1">
    <citation type="journal article" date="2013" name="PLoS Genet.">
        <title>Distinctive expansion of potential virulence genes in the genome of the oomycete fish pathogen Saprolegnia parasitica.</title>
        <authorList>
            <person name="Jiang R.H."/>
            <person name="de Bruijn I."/>
            <person name="Haas B.J."/>
            <person name="Belmonte R."/>
            <person name="Lobach L."/>
            <person name="Christie J."/>
            <person name="van den Ackerveken G."/>
            <person name="Bottin A."/>
            <person name="Bulone V."/>
            <person name="Diaz-Moreno S.M."/>
            <person name="Dumas B."/>
            <person name="Fan L."/>
            <person name="Gaulin E."/>
            <person name="Govers F."/>
            <person name="Grenville-Briggs L.J."/>
            <person name="Horner N.R."/>
            <person name="Levin J.Z."/>
            <person name="Mammella M."/>
            <person name="Meijer H.J."/>
            <person name="Morris P."/>
            <person name="Nusbaum C."/>
            <person name="Oome S."/>
            <person name="Phillips A.J."/>
            <person name="van Rooyen D."/>
            <person name="Rzeszutek E."/>
            <person name="Saraiva M."/>
            <person name="Secombes C.J."/>
            <person name="Seidl M.F."/>
            <person name="Snel B."/>
            <person name="Stassen J.H."/>
            <person name="Sykes S."/>
            <person name="Tripathy S."/>
            <person name="van den Berg H."/>
            <person name="Vega-Arreguin J.C."/>
            <person name="Wawra S."/>
            <person name="Young S.K."/>
            <person name="Zeng Q."/>
            <person name="Dieguez-Uribeondo J."/>
            <person name="Russ C."/>
            <person name="Tyler B.M."/>
            <person name="van West P."/>
        </authorList>
    </citation>
    <scope>NUCLEOTIDE SEQUENCE [LARGE SCALE GENOMIC DNA]</scope>
    <source>
        <strain evidence="1 2">CBS 223.65</strain>
    </source>
</reference>
<feature type="non-terminal residue" evidence="1">
    <location>
        <position position="1"/>
    </location>
</feature>
<dbReference type="GeneID" id="24139568"/>
<keyword evidence="2" id="KW-1185">Reference proteome</keyword>
<dbReference type="KEGG" id="spar:SPRG_18041"/>
<proteinExistence type="predicted"/>
<dbReference type="VEuPathDB" id="FungiDB:SPRG_18041"/>
<dbReference type="Proteomes" id="UP000030745">
    <property type="component" value="Unassembled WGS sequence"/>
</dbReference>
<protein>
    <submittedName>
        <fullName evidence="1">Uncharacterized protein</fullName>
    </submittedName>
</protein>
<name>A0A067BI70_SAPPC</name>
<accession>A0A067BI70</accession>
<dbReference type="EMBL" id="KK584124">
    <property type="protein sequence ID" value="KDO16435.1"/>
    <property type="molecule type" value="Genomic_DNA"/>
</dbReference>
<dbReference type="AlphaFoldDB" id="A0A067BI70"/>
<dbReference type="STRING" id="695850.A0A067BI70"/>